<name>A0ABU7RUE9_9ACTN</name>
<reference evidence="1 2" key="1">
    <citation type="submission" date="2024-01" db="EMBL/GenBank/DDBJ databases">
        <title>Genome insights into Plantactinospora sonchi sp. nov.</title>
        <authorList>
            <person name="Wang L."/>
        </authorList>
    </citation>
    <scope>NUCLEOTIDE SEQUENCE [LARGE SCALE GENOMIC DNA]</scope>
    <source>
        <strain evidence="1 2">NEAU-QY2</strain>
    </source>
</reference>
<dbReference type="EMBL" id="JAZGQK010000013">
    <property type="protein sequence ID" value="MEE6260129.1"/>
    <property type="molecule type" value="Genomic_DNA"/>
</dbReference>
<evidence type="ECO:0000313" key="1">
    <source>
        <dbReference type="EMBL" id="MEE6260129.1"/>
    </source>
</evidence>
<dbReference type="RefSeq" id="WP_331215257.1">
    <property type="nucleotide sequence ID" value="NZ_JAZGQK010000013.1"/>
</dbReference>
<sequence length="502" mass="55470">MTTDLKVFLNDLYIAEFGLVPTNNSIKPVHVANGLGRALMGRAYDSDALAEFLRPSILNQKTREKVERNPNSAILERYGEAITSRDGEFIDRDSLSTLRNLAEGVLGTDKAVFGEAARSSYTLSNETLLTRDPSDHRCGIFLARLLTAGHEADAATHIRKLLSTDDDPWSMLAMPMAKLAKPQGVDTATEAAMRHAYAPLIVDDASMPAFASPTLTYLRRSFDRLARFERTSGSKLNSLRRLVTFACFAVHVHLISRYSEAVEGAPRSPILLDMFDGSRTSLRNASRASFRAAGDTIEALMLLRIRERLQPQVSALGAEQVIAGLPARVQDRVRQGFDAYRHDDQVSELEAIAEAFWQVAAEEKNHPRGFLADLGRRAGYLTPWSVAGRGGKQQKRYGINAEFLETLVAATVDPERPLDFPEFLDEIRTNYGIVVGQRSDDQIVRCNNLAQKPFGTPTSVSEEELRLNVEALRRAMLEAGYAKAFADGQTVITTDPKSLALL</sequence>
<keyword evidence="2" id="KW-1185">Reference proteome</keyword>
<gene>
    <name evidence="1" type="ORF">V1633_16685</name>
</gene>
<evidence type="ECO:0000313" key="2">
    <source>
        <dbReference type="Proteomes" id="UP001332243"/>
    </source>
</evidence>
<protein>
    <submittedName>
        <fullName evidence="1">Uncharacterized protein</fullName>
    </submittedName>
</protein>
<organism evidence="1 2">
    <name type="scientific">Plantactinospora sonchi</name>
    <dbReference type="NCBI Taxonomy" id="1544735"/>
    <lineage>
        <taxon>Bacteria</taxon>
        <taxon>Bacillati</taxon>
        <taxon>Actinomycetota</taxon>
        <taxon>Actinomycetes</taxon>
        <taxon>Micromonosporales</taxon>
        <taxon>Micromonosporaceae</taxon>
        <taxon>Plantactinospora</taxon>
    </lineage>
</organism>
<proteinExistence type="predicted"/>
<comment type="caution">
    <text evidence="1">The sequence shown here is derived from an EMBL/GenBank/DDBJ whole genome shotgun (WGS) entry which is preliminary data.</text>
</comment>
<dbReference type="Proteomes" id="UP001332243">
    <property type="component" value="Unassembled WGS sequence"/>
</dbReference>
<accession>A0ABU7RUE9</accession>